<dbReference type="GO" id="GO:0005524">
    <property type="term" value="F:ATP binding"/>
    <property type="evidence" value="ECO:0007669"/>
    <property type="project" value="UniProtKB-KW"/>
</dbReference>
<keyword evidence="6" id="KW-1185">Reference proteome</keyword>
<dbReference type="SMART" id="SM00796">
    <property type="entry name" value="AHS1"/>
    <property type="match status" value="1"/>
</dbReference>
<dbReference type="NCBIfam" id="TIGR00370">
    <property type="entry name" value="5-oxoprolinase subunit PxpB"/>
    <property type="match status" value="1"/>
</dbReference>
<name>A0A1G8MVB5_9BACI</name>
<proteinExistence type="predicted"/>
<dbReference type="SUPFAM" id="SSF160467">
    <property type="entry name" value="PH0987 N-terminal domain-like"/>
    <property type="match status" value="1"/>
</dbReference>
<dbReference type="Pfam" id="PF02682">
    <property type="entry name" value="CT_C_D"/>
    <property type="match status" value="1"/>
</dbReference>
<sequence>MPATVENPKLYALSETAVNIAFGTEIHPDIHKQTKKMMDSLENDPFEGYLECVPSYIGLTVFYDPVKIYPIMDKKGSPSDYVMHRLREKVTTLGEITEDEDEGNVVTIPVYYGEELGPDLPHVAKENGLSEAEVIRIHTSGEYLVYMIGFVPGFSFLGGMSKEIATPRRSEPRTKIPAGAVGIAGMQTGVYPFETPGGWQLIGQTPVKMFDPNREQPSLLKSGDRVYFKAVTRVEYEAYEEGDE</sequence>
<dbReference type="Gene3D" id="2.40.100.10">
    <property type="entry name" value="Cyclophilin-like"/>
    <property type="match status" value="1"/>
</dbReference>
<evidence type="ECO:0000259" key="4">
    <source>
        <dbReference type="SMART" id="SM00796"/>
    </source>
</evidence>
<dbReference type="GO" id="GO:0016787">
    <property type="term" value="F:hydrolase activity"/>
    <property type="evidence" value="ECO:0007669"/>
    <property type="project" value="UniProtKB-KW"/>
</dbReference>
<accession>A0A1G8MVB5</accession>
<dbReference type="PANTHER" id="PTHR34698">
    <property type="entry name" value="5-OXOPROLINASE SUBUNIT B"/>
    <property type="match status" value="1"/>
</dbReference>
<dbReference type="InterPro" id="IPR029000">
    <property type="entry name" value="Cyclophilin-like_dom_sf"/>
</dbReference>
<evidence type="ECO:0000313" key="5">
    <source>
        <dbReference type="EMBL" id="SDI71745.1"/>
    </source>
</evidence>
<feature type="domain" description="Carboxyltransferase" evidence="4">
    <location>
        <begin position="8"/>
        <end position="220"/>
    </location>
</feature>
<keyword evidence="3" id="KW-0067">ATP-binding</keyword>
<organism evidence="5 6">
    <name type="scientific">Natribacillus halophilus</name>
    <dbReference type="NCBI Taxonomy" id="549003"/>
    <lineage>
        <taxon>Bacteria</taxon>
        <taxon>Bacillati</taxon>
        <taxon>Bacillota</taxon>
        <taxon>Bacilli</taxon>
        <taxon>Bacillales</taxon>
        <taxon>Bacillaceae</taxon>
        <taxon>Natribacillus</taxon>
    </lineage>
</organism>
<protein>
    <submittedName>
        <fullName evidence="5">Inhibitor of KinA</fullName>
    </submittedName>
</protein>
<evidence type="ECO:0000256" key="2">
    <source>
        <dbReference type="ARBA" id="ARBA00022801"/>
    </source>
</evidence>
<dbReference type="RefSeq" id="WP_090397885.1">
    <property type="nucleotide sequence ID" value="NZ_FNEN01000005.1"/>
</dbReference>
<gene>
    <name evidence="5" type="ORF">SAMN04488123_10541</name>
</gene>
<dbReference type="SUPFAM" id="SSF50891">
    <property type="entry name" value="Cyclophilin-like"/>
    <property type="match status" value="1"/>
</dbReference>
<keyword evidence="1" id="KW-0547">Nucleotide-binding</keyword>
<dbReference type="AlphaFoldDB" id="A0A1G8MVB5"/>
<dbReference type="PANTHER" id="PTHR34698:SF2">
    <property type="entry name" value="5-OXOPROLINASE SUBUNIT B"/>
    <property type="match status" value="1"/>
</dbReference>
<keyword evidence="2" id="KW-0378">Hydrolase</keyword>
<dbReference type="Gene3D" id="3.30.1360.40">
    <property type="match status" value="1"/>
</dbReference>
<dbReference type="InterPro" id="IPR010016">
    <property type="entry name" value="PxpB"/>
</dbReference>
<dbReference type="Proteomes" id="UP000198853">
    <property type="component" value="Unassembled WGS sequence"/>
</dbReference>
<dbReference type="EMBL" id="FNEN01000005">
    <property type="protein sequence ID" value="SDI71745.1"/>
    <property type="molecule type" value="Genomic_DNA"/>
</dbReference>
<reference evidence="5 6" key="1">
    <citation type="submission" date="2016-10" db="EMBL/GenBank/DDBJ databases">
        <authorList>
            <person name="de Groot N.N."/>
        </authorList>
    </citation>
    <scope>NUCLEOTIDE SEQUENCE [LARGE SCALE GENOMIC DNA]</scope>
    <source>
        <strain evidence="5 6">DSM 21771</strain>
    </source>
</reference>
<evidence type="ECO:0000256" key="1">
    <source>
        <dbReference type="ARBA" id="ARBA00022741"/>
    </source>
</evidence>
<dbReference type="OrthoDB" id="9778567at2"/>
<evidence type="ECO:0000313" key="6">
    <source>
        <dbReference type="Proteomes" id="UP000198853"/>
    </source>
</evidence>
<evidence type="ECO:0000256" key="3">
    <source>
        <dbReference type="ARBA" id="ARBA00022840"/>
    </source>
</evidence>
<dbReference type="InterPro" id="IPR003833">
    <property type="entry name" value="CT_C_D"/>
</dbReference>